<evidence type="ECO:0000259" key="5">
    <source>
        <dbReference type="Pfam" id="PF00536"/>
    </source>
</evidence>
<dbReference type="Proteomes" id="UP000504617">
    <property type="component" value="Unplaced"/>
</dbReference>
<feature type="region of interest" description="Disordered" evidence="4">
    <location>
        <begin position="259"/>
        <end position="294"/>
    </location>
</feature>
<dbReference type="SUPFAM" id="SSF48403">
    <property type="entry name" value="Ankyrin repeat"/>
    <property type="match status" value="1"/>
</dbReference>
<dbReference type="Gene3D" id="1.10.150.50">
    <property type="entry name" value="Transcription Factor, Ets-1"/>
    <property type="match status" value="1"/>
</dbReference>
<gene>
    <name evidence="7" type="primary">LOC106552863</name>
</gene>
<evidence type="ECO:0000313" key="7">
    <source>
        <dbReference type="RefSeq" id="XP_013926732.1"/>
    </source>
</evidence>
<evidence type="ECO:0000256" key="2">
    <source>
        <dbReference type="ARBA" id="ARBA00023043"/>
    </source>
</evidence>
<keyword evidence="6" id="KW-1185">Reference proteome</keyword>
<dbReference type="RefSeq" id="XP_013926732.1">
    <property type="nucleotide sequence ID" value="XM_014071257.1"/>
</dbReference>
<dbReference type="SMART" id="SM00248">
    <property type="entry name" value="ANK"/>
    <property type="match status" value="2"/>
</dbReference>
<dbReference type="InterPro" id="IPR002110">
    <property type="entry name" value="Ankyrin_rpt"/>
</dbReference>
<dbReference type="AlphaFoldDB" id="A0A6I9YR06"/>
<accession>A0A6I9YR06</accession>
<keyword evidence="1" id="KW-0677">Repeat</keyword>
<evidence type="ECO:0000313" key="6">
    <source>
        <dbReference type="Proteomes" id="UP000504617"/>
    </source>
</evidence>
<organism evidence="6 7">
    <name type="scientific">Thamnophis sirtalis</name>
    <dbReference type="NCBI Taxonomy" id="35019"/>
    <lineage>
        <taxon>Eukaryota</taxon>
        <taxon>Metazoa</taxon>
        <taxon>Chordata</taxon>
        <taxon>Craniata</taxon>
        <taxon>Vertebrata</taxon>
        <taxon>Euteleostomi</taxon>
        <taxon>Lepidosauria</taxon>
        <taxon>Squamata</taxon>
        <taxon>Bifurcata</taxon>
        <taxon>Unidentata</taxon>
        <taxon>Episquamata</taxon>
        <taxon>Toxicofera</taxon>
        <taxon>Serpentes</taxon>
        <taxon>Colubroidea</taxon>
        <taxon>Colubridae</taxon>
        <taxon>Natricinae</taxon>
        <taxon>Thamnophis</taxon>
    </lineage>
</organism>
<evidence type="ECO:0000256" key="3">
    <source>
        <dbReference type="PROSITE-ProRule" id="PRU00023"/>
    </source>
</evidence>
<dbReference type="InterPro" id="IPR036770">
    <property type="entry name" value="Ankyrin_rpt-contain_sf"/>
</dbReference>
<dbReference type="InterPro" id="IPR001660">
    <property type="entry name" value="SAM"/>
</dbReference>
<dbReference type="InterPro" id="IPR013761">
    <property type="entry name" value="SAM/pointed_sf"/>
</dbReference>
<sequence length="459" mass="51048">MGESQIPLTTDSFNNCSDSLNNCAMPGHKNGARQLPCLAMDKLGNNCGRGGLSTCIYVLQFSSYNPQPSSLGIMGVGVPYIQRIPIWGGGTALKENERDLSLLCCCVLFRGDPNVCDIWGNTPLHHAASNGHTPCVSFLVNFGANVFALDNDMRSPLDAAASRSQYQCVQILDKAATEQSIKNPKRVARLKAQAQREVQRQIHLCEKRQNKHQLDMTRQFHKGSIQLSHGSATRTKVSQFFATGSLSNVPKQLKDTFKLKTKKKEENSPAGSPGAEKEGFSGETTAMDSSSEKEVEDLMCGFQKKISFSEEDEDLGQRSIFNRPGLGNLVFRSQKTEALLPEKEGRAFQIPELFQLKETLGASDHEDDPEASWMEEAIGWDEDREEAPLLEVFLVAHHLHEFLPILMRENIDLESLMLCSDEDLQSIQMQLGPRKKVLHAISKRKLAFEKPGLVRDTQL</sequence>
<dbReference type="Pfam" id="PF00536">
    <property type="entry name" value="SAM_1"/>
    <property type="match status" value="1"/>
</dbReference>
<dbReference type="PANTHER" id="PTHR24161:SF20">
    <property type="entry name" value="ANKYRIN REPEAT AND SAM DOMAIN-CONTAINING PROTEIN 4B"/>
    <property type="match status" value="1"/>
</dbReference>
<dbReference type="PANTHER" id="PTHR24161">
    <property type="entry name" value="ANK_REP_REGION DOMAIN-CONTAINING PROTEIN-RELATED"/>
    <property type="match status" value="1"/>
</dbReference>
<evidence type="ECO:0000256" key="4">
    <source>
        <dbReference type="SAM" id="MobiDB-lite"/>
    </source>
</evidence>
<dbReference type="PROSITE" id="PS50088">
    <property type="entry name" value="ANK_REPEAT"/>
    <property type="match status" value="1"/>
</dbReference>
<dbReference type="Gene3D" id="1.25.40.20">
    <property type="entry name" value="Ankyrin repeat-containing domain"/>
    <property type="match status" value="1"/>
</dbReference>
<protein>
    <submittedName>
        <fullName evidence="7">Ankyrin repeat and SAM domain-containing protein 4B-like</fullName>
    </submittedName>
</protein>
<feature type="domain" description="SAM" evidence="5">
    <location>
        <begin position="393"/>
        <end position="443"/>
    </location>
</feature>
<dbReference type="Pfam" id="PF12796">
    <property type="entry name" value="Ank_2"/>
    <property type="match status" value="1"/>
</dbReference>
<dbReference type="SUPFAM" id="SSF47769">
    <property type="entry name" value="SAM/Pointed domain"/>
    <property type="match status" value="1"/>
</dbReference>
<dbReference type="OrthoDB" id="76949at2759"/>
<proteinExistence type="predicted"/>
<feature type="repeat" description="ANK" evidence="3">
    <location>
        <begin position="119"/>
        <end position="151"/>
    </location>
</feature>
<evidence type="ECO:0000256" key="1">
    <source>
        <dbReference type="ARBA" id="ARBA00022737"/>
    </source>
</evidence>
<dbReference type="GeneID" id="106552863"/>
<keyword evidence="2 3" id="KW-0040">ANK repeat</keyword>
<dbReference type="FunFam" id="1.10.150.50:FF:000034">
    <property type="entry name" value="ankyrin repeat and SAM domain-containing protein 4B"/>
    <property type="match status" value="1"/>
</dbReference>
<name>A0A6I9YR06_9SAUR</name>
<dbReference type="PROSITE" id="PS50297">
    <property type="entry name" value="ANK_REP_REGION"/>
    <property type="match status" value="1"/>
</dbReference>
<reference evidence="7" key="1">
    <citation type="submission" date="2025-08" db="UniProtKB">
        <authorList>
            <consortium name="RefSeq"/>
        </authorList>
    </citation>
    <scope>IDENTIFICATION</scope>
    <source>
        <tissue evidence="7">Skeletal muscle</tissue>
    </source>
</reference>
<dbReference type="CDD" id="cd21802">
    <property type="entry name" value="CEN_ANKS4B"/>
    <property type="match status" value="1"/>
</dbReference>
<dbReference type="KEGG" id="tsr:106552863"/>